<evidence type="ECO:0000256" key="6">
    <source>
        <dbReference type="ARBA" id="ARBA00022676"/>
    </source>
</evidence>
<dbReference type="GO" id="GO:0005980">
    <property type="term" value="P:glycogen catabolic process"/>
    <property type="evidence" value="ECO:0007669"/>
    <property type="project" value="TreeGrafter"/>
</dbReference>
<dbReference type="InterPro" id="IPR000811">
    <property type="entry name" value="Glyco_trans_35"/>
</dbReference>
<keyword evidence="7 11" id="KW-0808">Transferase</keyword>
<sequence>MGTEKANEGAPVQLQGEIFRLPLPSSEKPSEIFSNIVHQAQYNPHFLPLKFDQEQAFYATALSVRDQLIKRWNETYFHFHKNDPKQTYYLSMEYLQGRALTNAIGNLEIQGAYADALTKLGYEIEDIADQEKDAALGNGGLGRLASCFLDSIATLNLPAWGYGLRYRYGLFRQRISKEGQEELAEDWLEKFSPWEVVRHDVVYSVRFFGHVEISSTGSRKWVDGEIIQALAYDVPIPGYKTKNTISLRLWDAKARAEDFNLFEFNAGHYESASQLHIKAQQICAVLYPGDTTENGKLLRLKQQFFLCSASLQDIIARFKERRDGKGTYQWTEFPSKVSVQLNDTHPTLAIPELMRLLMDDEGLGWDQAWDVTSRTVSYTNHTVLPEALEKWSQAIIWKLLPRHMEIIEEIDKRFKDMIRATHCDMETKIPVMQILDESNPEKPIVHMANLCVVSSHTVNGVAQLHSDILKTELFVDYASIWPGKFQNKTNGITPRRWLRFCNPELSSIITKWLKSDAWITNLDLLSGLRQFADNVELHAEWSSAKMASKRRLAQYIFHKTGVSVDQNSLFDIQIKRIHEYKRQLLNILGAIYRYKKLKEMSTEERQKATPRTIMFGGKAFATYTNAKRVVKLVNDVGSVVNNDSDINDYLKIVFVPNYNVSVAEILIPGSELSQHISTAGMEASGTSNMKFALNGCLIIGTLDGANVEIREEIGEDNFFLFGAKADNVPRLRKERENGLFKPDARFEEAKHFIRSGAFGSYDYGPLLDSLEGNCGYGRGDYFLVGHDFPSYMDAQDQVDEAYKDQKRWLKMSILSTAGCGKFSSDRTIAQYAKEIWGINPCPVP</sequence>
<comment type="caution">
    <text evidence="12">The sequence shown here is derived from an EMBL/GenBank/DDBJ whole genome shotgun (WGS) entry which is preliminary data.</text>
</comment>
<keyword evidence="5" id="KW-0597">Phosphoprotein</keyword>
<dbReference type="EMBL" id="JADCNL010000005">
    <property type="protein sequence ID" value="KAG0481767.1"/>
    <property type="molecule type" value="Genomic_DNA"/>
</dbReference>
<keyword evidence="8 10" id="KW-0663">Pyridoxal phosphate</keyword>
<comment type="similarity">
    <text evidence="3 11">Belongs to the glycogen phosphorylase family.</text>
</comment>
<feature type="modified residue" description="N6-(pyridoxal phosphate)lysine" evidence="10">
    <location>
        <position position="690"/>
    </location>
</feature>
<keyword evidence="6 11" id="KW-0328">Glycosyltransferase</keyword>
<reference evidence="12 13" key="1">
    <citation type="journal article" date="2020" name="Nat. Food">
        <title>A phased Vanilla planifolia genome enables genetic improvement of flavour and production.</title>
        <authorList>
            <person name="Hasing T."/>
            <person name="Tang H."/>
            <person name="Brym M."/>
            <person name="Khazi F."/>
            <person name="Huang T."/>
            <person name="Chambers A.H."/>
        </authorList>
    </citation>
    <scope>NUCLEOTIDE SEQUENCE [LARGE SCALE GENOMIC DNA]</scope>
    <source>
        <tissue evidence="12">Leaf</tissue>
    </source>
</reference>
<evidence type="ECO:0000256" key="7">
    <source>
        <dbReference type="ARBA" id="ARBA00022679"/>
    </source>
</evidence>
<evidence type="ECO:0000256" key="4">
    <source>
        <dbReference type="ARBA" id="ARBA00022533"/>
    </source>
</evidence>
<dbReference type="InterPro" id="IPR035090">
    <property type="entry name" value="Pyridoxal_P_attach_site"/>
</dbReference>
<dbReference type="InterPro" id="IPR011833">
    <property type="entry name" value="Glycg_phsphrylas"/>
</dbReference>
<name>A0A835R9D3_VANPL</name>
<evidence type="ECO:0000256" key="9">
    <source>
        <dbReference type="ARBA" id="ARBA00023277"/>
    </source>
</evidence>
<evidence type="ECO:0000313" key="12">
    <source>
        <dbReference type="EMBL" id="KAG0481767.1"/>
    </source>
</evidence>
<keyword evidence="13" id="KW-1185">Reference proteome</keyword>
<organism evidence="12 13">
    <name type="scientific">Vanilla planifolia</name>
    <name type="common">Vanilla</name>
    <dbReference type="NCBI Taxonomy" id="51239"/>
    <lineage>
        <taxon>Eukaryota</taxon>
        <taxon>Viridiplantae</taxon>
        <taxon>Streptophyta</taxon>
        <taxon>Embryophyta</taxon>
        <taxon>Tracheophyta</taxon>
        <taxon>Spermatophyta</taxon>
        <taxon>Magnoliopsida</taxon>
        <taxon>Liliopsida</taxon>
        <taxon>Asparagales</taxon>
        <taxon>Orchidaceae</taxon>
        <taxon>Vanilloideae</taxon>
        <taxon>Vanilleae</taxon>
        <taxon>Vanilla</taxon>
    </lineage>
</organism>
<keyword evidence="4" id="KW-0021">Allosteric enzyme</keyword>
<proteinExistence type="inferred from homology"/>
<protein>
    <recommendedName>
        <fullName evidence="11">Alpha-1,4 glucan phosphorylase</fullName>
        <ecNumber evidence="11">2.4.1.1</ecNumber>
    </recommendedName>
</protein>
<dbReference type="PANTHER" id="PTHR11468">
    <property type="entry name" value="GLYCOGEN PHOSPHORYLASE"/>
    <property type="match status" value="1"/>
</dbReference>
<evidence type="ECO:0000256" key="2">
    <source>
        <dbReference type="ARBA" id="ARBA00001933"/>
    </source>
</evidence>
<evidence type="ECO:0000256" key="11">
    <source>
        <dbReference type="RuleBase" id="RU000587"/>
    </source>
</evidence>
<dbReference type="FunFam" id="3.40.50.2000:FF:000807">
    <property type="entry name" value="Alpha-glucan phosphorylase 2, cytosolic"/>
    <property type="match status" value="1"/>
</dbReference>
<dbReference type="PIRSF" id="PIRSF000460">
    <property type="entry name" value="Pprylas_GlgP"/>
    <property type="match status" value="1"/>
</dbReference>
<dbReference type="Gene3D" id="3.40.50.2000">
    <property type="entry name" value="Glycogen Phosphorylase B"/>
    <property type="match status" value="2"/>
</dbReference>
<evidence type="ECO:0000256" key="3">
    <source>
        <dbReference type="ARBA" id="ARBA00006047"/>
    </source>
</evidence>
<dbReference type="EC" id="2.4.1.1" evidence="11"/>
<dbReference type="AlphaFoldDB" id="A0A835R9D3"/>
<dbReference type="PANTHER" id="PTHR11468:SF4">
    <property type="entry name" value="ALPHA-GLUCAN PHOSPHORYLASE 2, CYTOSOLIC"/>
    <property type="match status" value="1"/>
</dbReference>
<evidence type="ECO:0000256" key="1">
    <source>
        <dbReference type="ARBA" id="ARBA00001275"/>
    </source>
</evidence>
<evidence type="ECO:0000256" key="5">
    <source>
        <dbReference type="ARBA" id="ARBA00022553"/>
    </source>
</evidence>
<dbReference type="GO" id="GO:0030170">
    <property type="term" value="F:pyridoxal phosphate binding"/>
    <property type="evidence" value="ECO:0007669"/>
    <property type="project" value="InterPro"/>
</dbReference>
<dbReference type="Pfam" id="PF00343">
    <property type="entry name" value="Phosphorylase"/>
    <property type="match status" value="1"/>
</dbReference>
<keyword evidence="9 11" id="KW-0119">Carbohydrate metabolism</keyword>
<comment type="cofactor">
    <cofactor evidence="2 11">
        <name>pyridoxal 5'-phosphate</name>
        <dbReference type="ChEBI" id="CHEBI:597326"/>
    </cofactor>
</comment>
<dbReference type="PROSITE" id="PS00102">
    <property type="entry name" value="PHOSPHORYLASE"/>
    <property type="match status" value="1"/>
</dbReference>
<dbReference type="SUPFAM" id="SSF53756">
    <property type="entry name" value="UDP-Glycosyltransferase/glycogen phosphorylase"/>
    <property type="match status" value="1"/>
</dbReference>
<dbReference type="CDD" id="cd04300">
    <property type="entry name" value="GT35_Glycogen_Phosphorylase"/>
    <property type="match status" value="1"/>
</dbReference>
<dbReference type="GO" id="GO:0005737">
    <property type="term" value="C:cytoplasm"/>
    <property type="evidence" value="ECO:0007669"/>
    <property type="project" value="TreeGrafter"/>
</dbReference>
<dbReference type="FunFam" id="3.40.50.2000:FF:000003">
    <property type="entry name" value="Alpha-1,4 glucan phosphorylase"/>
    <property type="match status" value="1"/>
</dbReference>
<accession>A0A835R9D3</accession>
<comment type="catalytic activity">
    <reaction evidence="1 11">
        <text>[(1-&gt;4)-alpha-D-glucosyl](n) + phosphate = [(1-&gt;4)-alpha-D-glucosyl](n-1) + alpha-D-glucose 1-phosphate</text>
        <dbReference type="Rhea" id="RHEA:41732"/>
        <dbReference type="Rhea" id="RHEA-COMP:9584"/>
        <dbReference type="Rhea" id="RHEA-COMP:9586"/>
        <dbReference type="ChEBI" id="CHEBI:15444"/>
        <dbReference type="ChEBI" id="CHEBI:43474"/>
        <dbReference type="ChEBI" id="CHEBI:58601"/>
        <dbReference type="EC" id="2.4.1.1"/>
    </reaction>
</comment>
<dbReference type="OrthoDB" id="1912729at2759"/>
<evidence type="ECO:0000256" key="8">
    <source>
        <dbReference type="ARBA" id="ARBA00022898"/>
    </source>
</evidence>
<gene>
    <name evidence="12" type="ORF">HPP92_012625</name>
</gene>
<evidence type="ECO:0000313" key="13">
    <source>
        <dbReference type="Proteomes" id="UP000636800"/>
    </source>
</evidence>
<dbReference type="FunFam" id="3.40.50.2000:FF:000197">
    <property type="entry name" value="Alpha-1,4 glucan phosphorylase"/>
    <property type="match status" value="1"/>
</dbReference>
<dbReference type="GO" id="GO:0008184">
    <property type="term" value="F:glycogen phosphorylase activity"/>
    <property type="evidence" value="ECO:0007669"/>
    <property type="project" value="InterPro"/>
</dbReference>
<evidence type="ECO:0000256" key="10">
    <source>
        <dbReference type="PIRSR" id="PIRSR000460-1"/>
    </source>
</evidence>
<dbReference type="NCBIfam" id="TIGR02093">
    <property type="entry name" value="P_ylase"/>
    <property type="match status" value="1"/>
</dbReference>
<comment type="function">
    <text evidence="11">Allosteric enzyme that catalyzes the rate-limiting step in glycogen catabolism, the phosphorolytic cleavage of glycogen to produce glucose-1-phosphate, and plays a central role in maintaining cellular and organismal glucose homeostasis.</text>
</comment>
<dbReference type="Proteomes" id="UP000636800">
    <property type="component" value="Chromosome 5"/>
</dbReference>